<dbReference type="GO" id="GO:0006730">
    <property type="term" value="P:one-carbon metabolic process"/>
    <property type="evidence" value="ECO:0007669"/>
    <property type="project" value="TreeGrafter"/>
</dbReference>
<accession>A0AAD1Z599</accession>
<keyword evidence="9" id="KW-1185">Reference proteome</keyword>
<dbReference type="EMBL" id="OU503040">
    <property type="protein sequence ID" value="CAI9760657.1"/>
    <property type="molecule type" value="Genomic_DNA"/>
</dbReference>
<reference evidence="8" key="1">
    <citation type="submission" date="2023-05" db="EMBL/GenBank/DDBJ databases">
        <authorList>
            <person name="Huff M."/>
        </authorList>
    </citation>
    <scope>NUCLEOTIDE SEQUENCE</scope>
</reference>
<comment type="function">
    <text evidence="6">Reversible hydration of carbon dioxide.</text>
</comment>
<dbReference type="SUPFAM" id="SSF51069">
    <property type="entry name" value="Carbonic anhydrase"/>
    <property type="match status" value="1"/>
</dbReference>
<dbReference type="SMART" id="SM01057">
    <property type="entry name" value="Carb_anhydrase"/>
    <property type="match status" value="1"/>
</dbReference>
<comment type="catalytic activity">
    <reaction evidence="6">
        <text>hydrogencarbonate + H(+) = CO2 + H2O</text>
        <dbReference type="Rhea" id="RHEA:10748"/>
        <dbReference type="ChEBI" id="CHEBI:15377"/>
        <dbReference type="ChEBI" id="CHEBI:15378"/>
        <dbReference type="ChEBI" id="CHEBI:16526"/>
        <dbReference type="ChEBI" id="CHEBI:17544"/>
        <dbReference type="EC" id="4.2.1.1"/>
    </reaction>
</comment>
<comment type="cofactor">
    <cofactor evidence="1 6">
        <name>Zn(2+)</name>
        <dbReference type="ChEBI" id="CHEBI:29105"/>
    </cofactor>
</comment>
<dbReference type="InterPro" id="IPR001148">
    <property type="entry name" value="CA_dom"/>
</dbReference>
<dbReference type="Proteomes" id="UP000834106">
    <property type="component" value="Chromosome 5"/>
</dbReference>
<evidence type="ECO:0000259" key="7">
    <source>
        <dbReference type="PROSITE" id="PS51144"/>
    </source>
</evidence>
<evidence type="ECO:0000256" key="2">
    <source>
        <dbReference type="ARBA" id="ARBA00012925"/>
    </source>
</evidence>
<evidence type="ECO:0000313" key="9">
    <source>
        <dbReference type="Proteomes" id="UP000834106"/>
    </source>
</evidence>
<evidence type="ECO:0000256" key="4">
    <source>
        <dbReference type="ARBA" id="ARBA00022833"/>
    </source>
</evidence>
<evidence type="ECO:0000256" key="6">
    <source>
        <dbReference type="RuleBase" id="RU367011"/>
    </source>
</evidence>
<dbReference type="InterPro" id="IPR023561">
    <property type="entry name" value="Carbonic_anhydrase_a-class"/>
</dbReference>
<organism evidence="8 9">
    <name type="scientific">Fraxinus pennsylvanica</name>
    <dbReference type="NCBI Taxonomy" id="56036"/>
    <lineage>
        <taxon>Eukaryota</taxon>
        <taxon>Viridiplantae</taxon>
        <taxon>Streptophyta</taxon>
        <taxon>Embryophyta</taxon>
        <taxon>Tracheophyta</taxon>
        <taxon>Spermatophyta</taxon>
        <taxon>Magnoliopsida</taxon>
        <taxon>eudicotyledons</taxon>
        <taxon>Gunneridae</taxon>
        <taxon>Pentapetalae</taxon>
        <taxon>asterids</taxon>
        <taxon>lamiids</taxon>
        <taxon>Lamiales</taxon>
        <taxon>Oleaceae</taxon>
        <taxon>Oleeae</taxon>
        <taxon>Fraxinus</taxon>
    </lineage>
</organism>
<dbReference type="PROSITE" id="PS51144">
    <property type="entry name" value="ALPHA_CA_2"/>
    <property type="match status" value="1"/>
</dbReference>
<dbReference type="AlphaFoldDB" id="A0AAD1Z599"/>
<dbReference type="InterPro" id="IPR018338">
    <property type="entry name" value="Carbonic_anhydrase_a-class_CS"/>
</dbReference>
<dbReference type="CDD" id="cd03124">
    <property type="entry name" value="alpha_CA_prokaryotic_like"/>
    <property type="match status" value="1"/>
</dbReference>
<feature type="signal peptide" evidence="6">
    <location>
        <begin position="1"/>
        <end position="25"/>
    </location>
</feature>
<dbReference type="Pfam" id="PF00194">
    <property type="entry name" value="Carb_anhydrase"/>
    <property type="match status" value="1"/>
</dbReference>
<keyword evidence="6" id="KW-0732">Signal</keyword>
<evidence type="ECO:0000256" key="5">
    <source>
        <dbReference type="ARBA" id="ARBA00023239"/>
    </source>
</evidence>
<dbReference type="PROSITE" id="PS00162">
    <property type="entry name" value="ALPHA_CA_1"/>
    <property type="match status" value="1"/>
</dbReference>
<dbReference type="InterPro" id="IPR041891">
    <property type="entry name" value="Alpha_CA_prokaryot-like"/>
</dbReference>
<sequence length="285" mass="32459">MKKSTYVLASILGLLFLFGANSVNAQEVEDDREFDYIKGSPKGPEKWGDLKPEWSACKNGRMQSPIDLSLPEVIFMSQPERTTYKPFYATLQNRGYDISVQWKGDAGSRFINGTEYRLQQVHWHTPSEHTINGRRYDMELHMVHESPDVNVQNRTAVVGVLYQIGRPDPFLSMLNASISSVIGKKDEAVNLGVINPNDIESGSPSYYRYMGSLTTPPCTEGVIWTVNTKVKTVSRSQINLLKEAVLYYAKENARPLQPRNNRDIFLYFSRFGPLTFTNLQPLYQM</sequence>
<evidence type="ECO:0000256" key="3">
    <source>
        <dbReference type="ARBA" id="ARBA00022723"/>
    </source>
</evidence>
<protein>
    <recommendedName>
        <fullName evidence="2 6">Carbonic anhydrase</fullName>
        <ecNumber evidence="2 6">4.2.1.1</ecNumber>
    </recommendedName>
</protein>
<dbReference type="EC" id="4.2.1.1" evidence="2 6"/>
<feature type="chain" id="PRO_5041770686" description="Carbonic anhydrase" evidence="6">
    <location>
        <begin position="26"/>
        <end position="285"/>
    </location>
</feature>
<keyword evidence="5 6" id="KW-0456">Lyase</keyword>
<feature type="domain" description="Alpha-carbonic anhydrase" evidence="7">
    <location>
        <begin position="32"/>
        <end position="268"/>
    </location>
</feature>
<dbReference type="PANTHER" id="PTHR18952">
    <property type="entry name" value="CARBONIC ANHYDRASE"/>
    <property type="match status" value="1"/>
</dbReference>
<dbReference type="Gene3D" id="3.10.200.10">
    <property type="entry name" value="Alpha carbonic anhydrase"/>
    <property type="match status" value="1"/>
</dbReference>
<comment type="similarity">
    <text evidence="6">Belongs to the alpha-carbonic anhydrase family.</text>
</comment>
<dbReference type="GO" id="GO:0008270">
    <property type="term" value="F:zinc ion binding"/>
    <property type="evidence" value="ECO:0007669"/>
    <property type="project" value="UniProtKB-UniRule"/>
</dbReference>
<proteinExistence type="inferred from homology"/>
<keyword evidence="3 6" id="KW-0479">Metal-binding</keyword>
<name>A0AAD1Z599_9LAMI</name>
<dbReference type="PANTHER" id="PTHR18952:SF201">
    <property type="entry name" value="CARBONIC ANHYDRASE"/>
    <property type="match status" value="1"/>
</dbReference>
<dbReference type="GO" id="GO:0004089">
    <property type="term" value="F:carbonate dehydratase activity"/>
    <property type="evidence" value="ECO:0007669"/>
    <property type="project" value="UniProtKB-UniRule"/>
</dbReference>
<dbReference type="InterPro" id="IPR036398">
    <property type="entry name" value="CA_dom_sf"/>
</dbReference>
<gene>
    <name evidence="8" type="ORF">FPE_LOCUS8087</name>
</gene>
<keyword evidence="4 6" id="KW-0862">Zinc</keyword>
<evidence type="ECO:0000256" key="1">
    <source>
        <dbReference type="ARBA" id="ARBA00001947"/>
    </source>
</evidence>
<evidence type="ECO:0000313" key="8">
    <source>
        <dbReference type="EMBL" id="CAI9760657.1"/>
    </source>
</evidence>